<gene>
    <name evidence="1" type="ORF">MA16_Dca028496</name>
</gene>
<name>A0A2I0VAS3_9ASPA</name>
<accession>A0A2I0VAS3</accession>
<dbReference type="AlphaFoldDB" id="A0A2I0VAS3"/>
<reference evidence="1 2" key="2">
    <citation type="journal article" date="2017" name="Nature">
        <title>The Apostasia genome and the evolution of orchids.</title>
        <authorList>
            <person name="Zhang G.Q."/>
            <person name="Liu K.W."/>
            <person name="Li Z."/>
            <person name="Lohaus R."/>
            <person name="Hsiao Y.Y."/>
            <person name="Niu S.C."/>
            <person name="Wang J.Y."/>
            <person name="Lin Y.C."/>
            <person name="Xu Q."/>
            <person name="Chen L.J."/>
            <person name="Yoshida K."/>
            <person name="Fujiwara S."/>
            <person name="Wang Z.W."/>
            <person name="Zhang Y.Q."/>
            <person name="Mitsuda N."/>
            <person name="Wang M."/>
            <person name="Liu G.H."/>
            <person name="Pecoraro L."/>
            <person name="Huang H.X."/>
            <person name="Xiao X.J."/>
            <person name="Lin M."/>
            <person name="Wu X.Y."/>
            <person name="Wu W.L."/>
            <person name="Chen Y.Y."/>
            <person name="Chang S.B."/>
            <person name="Sakamoto S."/>
            <person name="Ohme-Takagi M."/>
            <person name="Yagi M."/>
            <person name="Zeng S.J."/>
            <person name="Shen C.Y."/>
            <person name="Yeh C.M."/>
            <person name="Luo Y.B."/>
            <person name="Tsai W.C."/>
            <person name="Van de Peer Y."/>
            <person name="Liu Z.J."/>
        </authorList>
    </citation>
    <scope>NUCLEOTIDE SEQUENCE [LARGE SCALE GENOMIC DNA]</scope>
    <source>
        <tissue evidence="1">The whole plant</tissue>
    </source>
</reference>
<protein>
    <submittedName>
        <fullName evidence="1">Uncharacterized protein</fullName>
    </submittedName>
</protein>
<proteinExistence type="predicted"/>
<dbReference type="Proteomes" id="UP000233837">
    <property type="component" value="Unassembled WGS sequence"/>
</dbReference>
<dbReference type="EMBL" id="KZ505072">
    <property type="protein sequence ID" value="PKU60512.1"/>
    <property type="molecule type" value="Genomic_DNA"/>
</dbReference>
<reference evidence="1 2" key="1">
    <citation type="journal article" date="2016" name="Sci. Rep.">
        <title>The Dendrobium catenatum Lindl. genome sequence provides insights into polysaccharide synthase, floral development and adaptive evolution.</title>
        <authorList>
            <person name="Zhang G.Q."/>
            <person name="Xu Q."/>
            <person name="Bian C."/>
            <person name="Tsai W.C."/>
            <person name="Yeh C.M."/>
            <person name="Liu K.W."/>
            <person name="Yoshida K."/>
            <person name="Zhang L.S."/>
            <person name="Chang S.B."/>
            <person name="Chen F."/>
            <person name="Shi Y."/>
            <person name="Su Y.Y."/>
            <person name="Zhang Y.Q."/>
            <person name="Chen L.J."/>
            <person name="Yin Y."/>
            <person name="Lin M."/>
            <person name="Huang H."/>
            <person name="Deng H."/>
            <person name="Wang Z.W."/>
            <person name="Zhu S.L."/>
            <person name="Zhao X."/>
            <person name="Deng C."/>
            <person name="Niu S.C."/>
            <person name="Huang J."/>
            <person name="Wang M."/>
            <person name="Liu G.H."/>
            <person name="Yang H.J."/>
            <person name="Xiao X.J."/>
            <person name="Hsiao Y.Y."/>
            <person name="Wu W.L."/>
            <person name="Chen Y.Y."/>
            <person name="Mitsuda N."/>
            <person name="Ohme-Takagi M."/>
            <person name="Luo Y.B."/>
            <person name="Van de Peer Y."/>
            <person name="Liu Z.J."/>
        </authorList>
    </citation>
    <scope>NUCLEOTIDE SEQUENCE [LARGE SCALE GENOMIC DNA]</scope>
    <source>
        <tissue evidence="1">The whole plant</tissue>
    </source>
</reference>
<evidence type="ECO:0000313" key="2">
    <source>
        <dbReference type="Proteomes" id="UP000233837"/>
    </source>
</evidence>
<sequence>MLFSIANDPFSNAVLAASTYFGEDVGFKEDNKGEAGADGSAVDIVSCVGDGVEDLSLKGFGGVIKHPAPEGMEEYLISASELRLYRAFNDRRPITVDADVHLKQLELIEWTPAASYYRFSSDAFSYGTLYISKLVQVVIWMDSCKTTQPMITEC</sequence>
<keyword evidence="2" id="KW-1185">Reference proteome</keyword>
<organism evidence="1 2">
    <name type="scientific">Dendrobium catenatum</name>
    <dbReference type="NCBI Taxonomy" id="906689"/>
    <lineage>
        <taxon>Eukaryota</taxon>
        <taxon>Viridiplantae</taxon>
        <taxon>Streptophyta</taxon>
        <taxon>Embryophyta</taxon>
        <taxon>Tracheophyta</taxon>
        <taxon>Spermatophyta</taxon>
        <taxon>Magnoliopsida</taxon>
        <taxon>Liliopsida</taxon>
        <taxon>Asparagales</taxon>
        <taxon>Orchidaceae</taxon>
        <taxon>Epidendroideae</taxon>
        <taxon>Malaxideae</taxon>
        <taxon>Dendrobiinae</taxon>
        <taxon>Dendrobium</taxon>
    </lineage>
</organism>
<evidence type="ECO:0000313" key="1">
    <source>
        <dbReference type="EMBL" id="PKU60512.1"/>
    </source>
</evidence>